<dbReference type="AlphaFoldDB" id="A0AAE4NVV6"/>
<dbReference type="EMBL" id="NWGY01000001">
    <property type="protein sequence ID" value="MDV3662446.1"/>
    <property type="molecule type" value="Genomic_DNA"/>
</dbReference>
<gene>
    <name evidence="2" type="ORF">CMU51_00015</name>
</gene>
<dbReference type="RefSeq" id="WP_035593175.1">
    <property type="nucleotide sequence ID" value="NZ_CCAC010000056.1"/>
</dbReference>
<comment type="caution">
    <text evidence="2">The sequence shown here is derived from an EMBL/GenBank/DDBJ whole genome shotgun (WGS) entry which is preliminary data.</text>
</comment>
<dbReference type="Proteomes" id="UP001189000">
    <property type="component" value="Unassembled WGS sequence"/>
</dbReference>
<keyword evidence="1" id="KW-1133">Transmembrane helix</keyword>
<keyword evidence="1" id="KW-0812">Transmembrane</keyword>
<feature type="transmembrane region" description="Helical" evidence="1">
    <location>
        <begin position="33"/>
        <end position="51"/>
    </location>
</feature>
<accession>A0AAE4NVV6</accession>
<organism evidence="2 3">
    <name type="scientific">Elizabethkingia anophelis</name>
    <dbReference type="NCBI Taxonomy" id="1117645"/>
    <lineage>
        <taxon>Bacteria</taxon>
        <taxon>Pseudomonadati</taxon>
        <taxon>Bacteroidota</taxon>
        <taxon>Flavobacteriia</taxon>
        <taxon>Flavobacteriales</taxon>
        <taxon>Weeksellaceae</taxon>
        <taxon>Elizabethkingia</taxon>
    </lineage>
</organism>
<feature type="transmembrane region" description="Helical" evidence="1">
    <location>
        <begin position="63"/>
        <end position="82"/>
    </location>
</feature>
<evidence type="ECO:0000313" key="3">
    <source>
        <dbReference type="Proteomes" id="UP001189000"/>
    </source>
</evidence>
<sequence length="139" mass="16494">MISASLLPYADFLVDIFIDTKKTPFPRFQNLSYGIWAYATPISCLLVLGIAKKLNPPKWAYIPTMYVNLSQVFAYIYLQANINIKSDWLFRSINFILTIIIFLLVRKAFNRYHEDSHKDELMEEFIQSRKEYEQQDKRI</sequence>
<protein>
    <submittedName>
        <fullName evidence="2">Uncharacterized protein</fullName>
    </submittedName>
</protein>
<feature type="transmembrane region" description="Helical" evidence="1">
    <location>
        <begin position="88"/>
        <end position="105"/>
    </location>
</feature>
<proteinExistence type="predicted"/>
<keyword evidence="1" id="KW-0472">Membrane</keyword>
<name>A0AAE4NVV6_9FLAO</name>
<reference evidence="2" key="1">
    <citation type="submission" date="2023-02" db="EMBL/GenBank/DDBJ databases">
        <title>Elizabethkingia anophelis draft genomes.</title>
        <authorList>
            <person name="Nicholson A.C."/>
            <person name="Whitney A.M."/>
            <person name="Humrighouse B.W."/>
            <person name="Villarma A."/>
            <person name="Bell M."/>
            <person name="Mcquiston J."/>
        </authorList>
    </citation>
    <scope>NUCLEOTIDE SEQUENCE</scope>
    <source>
        <strain evidence="2">B4955</strain>
    </source>
</reference>
<evidence type="ECO:0000313" key="2">
    <source>
        <dbReference type="EMBL" id="MDV3662446.1"/>
    </source>
</evidence>
<evidence type="ECO:0000256" key="1">
    <source>
        <dbReference type="SAM" id="Phobius"/>
    </source>
</evidence>